<dbReference type="GO" id="GO:0009966">
    <property type="term" value="P:regulation of signal transduction"/>
    <property type="evidence" value="ECO:0007669"/>
    <property type="project" value="InterPro"/>
</dbReference>
<evidence type="ECO:0000256" key="2">
    <source>
        <dbReference type="SAM" id="MobiDB-lite"/>
    </source>
</evidence>
<feature type="compositionally biased region" description="Acidic residues" evidence="2">
    <location>
        <begin position="119"/>
        <end position="132"/>
    </location>
</feature>
<feature type="compositionally biased region" description="Basic and acidic residues" evidence="2">
    <location>
        <begin position="133"/>
        <end position="145"/>
    </location>
</feature>
<reference evidence="3" key="1">
    <citation type="submission" date="2022-12" db="EMBL/GenBank/DDBJ databases">
        <title>Genome assemblies of Blomia tropicalis.</title>
        <authorList>
            <person name="Cui Y."/>
        </authorList>
    </citation>
    <scope>NUCLEOTIDE SEQUENCE</scope>
    <source>
        <tissue evidence="3">Adult mites</tissue>
    </source>
</reference>
<keyword evidence="4" id="KW-1185">Reference proteome</keyword>
<comment type="caution">
    <text evidence="3">The sequence shown here is derived from an EMBL/GenBank/DDBJ whole genome shotgun (WGS) entry which is preliminary data.</text>
</comment>
<dbReference type="Proteomes" id="UP001142055">
    <property type="component" value="Chromosome 1"/>
</dbReference>
<evidence type="ECO:0000256" key="1">
    <source>
        <dbReference type="ARBA" id="ARBA00005472"/>
    </source>
</evidence>
<feature type="region of interest" description="Disordered" evidence="2">
    <location>
        <begin position="1"/>
        <end position="21"/>
    </location>
</feature>
<accession>A0A9Q0MGI1</accession>
<name>A0A9Q0MGI1_BLOTA</name>
<dbReference type="InterPro" id="IPR007062">
    <property type="entry name" value="PPI-2"/>
</dbReference>
<gene>
    <name evidence="3" type="ORF">RDWZM_004041</name>
</gene>
<dbReference type="Pfam" id="PF04979">
    <property type="entry name" value="IPP-2"/>
    <property type="match status" value="1"/>
</dbReference>
<protein>
    <recommendedName>
        <fullName evidence="5">Protein phosphatase inhibitor 2</fullName>
    </recommendedName>
</protein>
<dbReference type="EMBL" id="JAPWDV010000001">
    <property type="protein sequence ID" value="KAJ6225496.1"/>
    <property type="molecule type" value="Genomic_DNA"/>
</dbReference>
<evidence type="ECO:0000313" key="3">
    <source>
        <dbReference type="EMBL" id="KAJ6225496.1"/>
    </source>
</evidence>
<comment type="similarity">
    <text evidence="1">Belongs to the protein phosphatase inhibitor 2 family.</text>
</comment>
<dbReference type="Gene3D" id="6.10.250.1050">
    <property type="match status" value="2"/>
</dbReference>
<evidence type="ECO:0008006" key="5">
    <source>
        <dbReference type="Google" id="ProtNLM"/>
    </source>
</evidence>
<dbReference type="PANTHER" id="PTHR12398:SF20">
    <property type="entry name" value="PROTEIN PHOSPHATASE 1 REGULATORY INHIBITOR SUBUNIT 2"/>
    <property type="match status" value="1"/>
</dbReference>
<proteinExistence type="inferred from homology"/>
<evidence type="ECO:0000313" key="4">
    <source>
        <dbReference type="Proteomes" id="UP001142055"/>
    </source>
</evidence>
<organism evidence="3 4">
    <name type="scientific">Blomia tropicalis</name>
    <name type="common">Mite</name>
    <dbReference type="NCBI Taxonomy" id="40697"/>
    <lineage>
        <taxon>Eukaryota</taxon>
        <taxon>Metazoa</taxon>
        <taxon>Ecdysozoa</taxon>
        <taxon>Arthropoda</taxon>
        <taxon>Chelicerata</taxon>
        <taxon>Arachnida</taxon>
        <taxon>Acari</taxon>
        <taxon>Acariformes</taxon>
        <taxon>Sarcoptiformes</taxon>
        <taxon>Astigmata</taxon>
        <taxon>Glycyphagoidea</taxon>
        <taxon>Echimyopodidae</taxon>
        <taxon>Blomia</taxon>
    </lineage>
</organism>
<feature type="region of interest" description="Disordered" evidence="2">
    <location>
        <begin position="119"/>
        <end position="150"/>
    </location>
</feature>
<dbReference type="AlphaFoldDB" id="A0A9Q0MGI1"/>
<dbReference type="GO" id="GO:0004864">
    <property type="term" value="F:protein phosphatase inhibitor activity"/>
    <property type="evidence" value="ECO:0007669"/>
    <property type="project" value="InterPro"/>
</dbReference>
<dbReference type="OMA" id="GHYREWH"/>
<sequence length="178" mass="21013">MENLSKRPSKGILKTSTSIERPDFKLTRQNSHEKDIKWDEMNILQTLHPPDKDYGHMKIEEPKTPFSYYAENDDVELNSDNEPSAEIDPNNLMTLINERTKSKECGTSAFSFDTEQIIEDDTMGEEDLEPLTEEEKQRRNVFESRRKNHYNEYQMVELARKLMKEEMDEENEEEDGQT</sequence>
<dbReference type="PANTHER" id="PTHR12398">
    <property type="entry name" value="PROTEIN PHOSPHATASE INHIBITOR"/>
    <property type="match status" value="1"/>
</dbReference>